<dbReference type="AlphaFoldDB" id="A0A1G4KL30"/>
<evidence type="ECO:0000313" key="2">
    <source>
        <dbReference type="Proteomes" id="UP000189911"/>
    </source>
</evidence>
<evidence type="ECO:0000313" key="1">
    <source>
        <dbReference type="EMBL" id="SCV05179.1"/>
    </source>
</evidence>
<sequence length="290" mass="32972">MGIFTGDDDKETKDYNDKLVSTSLKERLNDSFQSMGDSIFSVWKDAVHHVENPISDLWVNASGGVGDILAGLGFPGGFGHPARILKLMEDNTTQEGTTGLYGYRTPSDKQFMECQELKGLSVWDSRGWWRCLFPESVIGSKLAPEHMIDVLTREKVENDKNHRLGLFFTEYTSYLTWRTNILRLAENRRNSLAAKAHDCDEIQSIMATPEDLMDRATGKSVVGTSEYVTYNTTPEGLEKIKEVKTFYDDGSVKLRSEKQHRDSNGKSHIDSFEKIIADHDDIKDGWFWRK</sequence>
<dbReference type="Proteomes" id="UP000189911">
    <property type="component" value="Chromosome H"/>
</dbReference>
<proteinExistence type="predicted"/>
<protein>
    <submittedName>
        <fullName evidence="1">LANO_0H01794g1_1</fullName>
    </submittedName>
</protein>
<dbReference type="Pfam" id="PF17234">
    <property type="entry name" value="MPM1"/>
    <property type="match status" value="1"/>
</dbReference>
<gene>
    <name evidence="1" type="ORF">LANO_0H01794G</name>
</gene>
<accession>A0A1G4KL30</accession>
<organism evidence="1 2">
    <name type="scientific">Lachancea nothofagi CBS 11611</name>
    <dbReference type="NCBI Taxonomy" id="1266666"/>
    <lineage>
        <taxon>Eukaryota</taxon>
        <taxon>Fungi</taxon>
        <taxon>Dikarya</taxon>
        <taxon>Ascomycota</taxon>
        <taxon>Saccharomycotina</taxon>
        <taxon>Saccharomycetes</taxon>
        <taxon>Saccharomycetales</taxon>
        <taxon>Saccharomycetaceae</taxon>
        <taxon>Lachancea</taxon>
    </lineage>
</organism>
<dbReference type="EMBL" id="LT598447">
    <property type="protein sequence ID" value="SCV05179.1"/>
    <property type="molecule type" value="Genomic_DNA"/>
</dbReference>
<dbReference type="OrthoDB" id="4044171at2759"/>
<keyword evidence="2" id="KW-1185">Reference proteome</keyword>
<dbReference type="InterPro" id="IPR035187">
    <property type="entry name" value="Mpm1"/>
</dbReference>
<reference evidence="2" key="1">
    <citation type="submission" date="2016-03" db="EMBL/GenBank/DDBJ databases">
        <authorList>
            <person name="Devillers Hugo."/>
        </authorList>
    </citation>
    <scope>NUCLEOTIDE SEQUENCE [LARGE SCALE GENOMIC DNA]</scope>
</reference>
<name>A0A1G4KL30_9SACH</name>